<dbReference type="KEGG" id="rrj:RrIowa_0164"/>
<protein>
    <submittedName>
        <fullName evidence="1">Uncharacterized protein</fullName>
    </submittedName>
</protein>
<keyword evidence="2" id="KW-1185">Reference proteome</keyword>
<dbReference type="EMBL" id="CP000766">
    <property type="protein sequence ID" value="ABY72083.1"/>
    <property type="molecule type" value="Genomic_DNA"/>
</dbReference>
<dbReference type="HOGENOM" id="CLU_3188433_0_0_5"/>
<dbReference type="AlphaFoldDB" id="B0BW57"/>
<accession>B0BW57</accession>
<proteinExistence type="predicted"/>
<reference evidence="1 2" key="1">
    <citation type="journal article" date="2008" name="Infect. Immun.">
        <title>Genomic comparison of virulent Rickettsia rickettsii Sheila Smith and avirulent Rickettsia rickettsii Iowa.</title>
        <authorList>
            <person name="Ellison D.W."/>
            <person name="Clark T.R."/>
            <person name="Sturdevant D.E."/>
            <person name="Virtaneva K."/>
            <person name="Porcella S.F."/>
            <person name="Hackstadt T."/>
        </authorList>
    </citation>
    <scope>NUCLEOTIDE SEQUENCE [LARGE SCALE GENOMIC DNA]</scope>
    <source>
        <strain evidence="1 2">Iowa</strain>
    </source>
</reference>
<gene>
    <name evidence="1" type="ordered locus">RrIowa_0164</name>
</gene>
<evidence type="ECO:0000313" key="1">
    <source>
        <dbReference type="EMBL" id="ABY72083.1"/>
    </source>
</evidence>
<name>B0BW57_RICRO</name>
<evidence type="ECO:0000313" key="2">
    <source>
        <dbReference type="Proteomes" id="UP000000796"/>
    </source>
</evidence>
<organism evidence="1 2">
    <name type="scientific">Rickettsia rickettsii (strain Iowa)</name>
    <dbReference type="NCBI Taxonomy" id="452659"/>
    <lineage>
        <taxon>Bacteria</taxon>
        <taxon>Pseudomonadati</taxon>
        <taxon>Pseudomonadota</taxon>
        <taxon>Alphaproteobacteria</taxon>
        <taxon>Rickettsiales</taxon>
        <taxon>Rickettsiaceae</taxon>
        <taxon>Rickettsieae</taxon>
        <taxon>Rickettsia</taxon>
        <taxon>spotted fever group</taxon>
    </lineage>
</organism>
<reference evidence="1 2" key="2">
    <citation type="journal article" date="2015" name="Infect. Immun.">
        <title>Comparative genome sequencing of Rickettsia rickettsii strains that differ in virulence.</title>
        <authorList>
            <person name="Clark T.R."/>
            <person name="Noriea N.F."/>
            <person name="Bublitz D.C."/>
            <person name="Ellison D.W."/>
            <person name="Martens C."/>
            <person name="Lutter E.I."/>
            <person name="Hackstadt T."/>
        </authorList>
    </citation>
    <scope>NUCLEOTIDE SEQUENCE [LARGE SCALE GENOMIC DNA]</scope>
    <source>
        <strain evidence="1 2">Iowa</strain>
    </source>
</reference>
<sequence length="46" mass="5709">MKNWFCCFIFFDPHVRLCTLRSKNIKRLALVQIKRVYSFFVYLEYA</sequence>
<dbReference type="Proteomes" id="UP000000796">
    <property type="component" value="Chromosome"/>
</dbReference>